<dbReference type="InterPro" id="IPR003746">
    <property type="entry name" value="DUF167"/>
</dbReference>
<dbReference type="NCBIfam" id="TIGR00251">
    <property type="entry name" value="DUF167 family protein"/>
    <property type="match status" value="1"/>
</dbReference>
<dbReference type="AlphaFoldDB" id="S0EXT9"/>
<dbReference type="KEGG" id="ccz:CCALI_00788"/>
<dbReference type="GO" id="GO:0005737">
    <property type="term" value="C:cytoplasm"/>
    <property type="evidence" value="ECO:0007669"/>
    <property type="project" value="TreeGrafter"/>
</dbReference>
<dbReference type="SUPFAM" id="SSF69786">
    <property type="entry name" value="YggU-like"/>
    <property type="match status" value="1"/>
</dbReference>
<dbReference type="HOGENOM" id="CLU_130694_6_0_0"/>
<dbReference type="eggNOG" id="COG1872">
    <property type="taxonomic scope" value="Bacteria"/>
</dbReference>
<dbReference type="Pfam" id="PF02594">
    <property type="entry name" value="DUF167"/>
    <property type="match status" value="1"/>
</dbReference>
<dbReference type="RefSeq" id="WP_016482173.1">
    <property type="nucleotide sequence ID" value="NC_021487.1"/>
</dbReference>
<sequence length="102" mass="11370">MPTGKASKGYTILKIRLTPRSDRNAIERYEEGKLYARVTASPVKGEANRALLLLLAEALEVPKSHMELIAGTTAREKVVRIEGIEAAELYEKLQRCLKSETD</sequence>
<dbReference type="PATRIC" id="fig|1303518.3.peg.798"/>
<dbReference type="Gene3D" id="3.30.1200.10">
    <property type="entry name" value="YggU-like"/>
    <property type="match status" value="1"/>
</dbReference>
<dbReference type="OrthoDB" id="3176309at2"/>
<comment type="similarity">
    <text evidence="1 2">Belongs to the UPF0235 family.</text>
</comment>
<evidence type="ECO:0000313" key="4">
    <source>
        <dbReference type="Proteomes" id="UP000014227"/>
    </source>
</evidence>
<dbReference type="PANTHER" id="PTHR13420:SF7">
    <property type="entry name" value="UPF0235 PROTEIN C15ORF40"/>
    <property type="match status" value="1"/>
</dbReference>
<accession>S0EXT9</accession>
<keyword evidence="4" id="KW-1185">Reference proteome</keyword>
<evidence type="ECO:0000256" key="2">
    <source>
        <dbReference type="HAMAP-Rule" id="MF_00634"/>
    </source>
</evidence>
<evidence type="ECO:0000256" key="1">
    <source>
        <dbReference type="ARBA" id="ARBA00010364"/>
    </source>
</evidence>
<dbReference type="HAMAP" id="MF_00634">
    <property type="entry name" value="UPF0235"/>
    <property type="match status" value="1"/>
</dbReference>
<proteinExistence type="inferred from homology"/>
<dbReference type="InterPro" id="IPR036591">
    <property type="entry name" value="YggU-like_sf"/>
</dbReference>
<evidence type="ECO:0000313" key="3">
    <source>
        <dbReference type="EMBL" id="CCW34613.1"/>
    </source>
</evidence>
<dbReference type="Proteomes" id="UP000014227">
    <property type="component" value="Chromosome I"/>
</dbReference>
<dbReference type="EMBL" id="HF951689">
    <property type="protein sequence ID" value="CCW34613.1"/>
    <property type="molecule type" value="Genomic_DNA"/>
</dbReference>
<organism evidence="3 4">
    <name type="scientific">Chthonomonas calidirosea (strain DSM 23976 / ICMP 18418 / T49)</name>
    <dbReference type="NCBI Taxonomy" id="1303518"/>
    <lineage>
        <taxon>Bacteria</taxon>
        <taxon>Bacillati</taxon>
        <taxon>Armatimonadota</taxon>
        <taxon>Chthonomonadia</taxon>
        <taxon>Chthonomonadales</taxon>
        <taxon>Chthonomonadaceae</taxon>
        <taxon>Chthonomonas</taxon>
    </lineage>
</organism>
<dbReference type="InParanoid" id="S0EXT9"/>
<protein>
    <recommendedName>
        <fullName evidence="2">UPF0235 protein CCALI_00788</fullName>
    </recommendedName>
</protein>
<dbReference type="STRING" id="454171.CP488_00363"/>
<gene>
    <name evidence="3" type="ORF">CCALI_00788</name>
</gene>
<reference evidence="4" key="1">
    <citation type="submission" date="2013-03" db="EMBL/GenBank/DDBJ databases">
        <title>Genome sequence of Chthonomonas calidirosea, the first sequenced genome from the Armatimonadetes phylum (formally candidate division OP10).</title>
        <authorList>
            <person name="Lee K.C.Y."/>
            <person name="Morgan X.C."/>
            <person name="Dunfield P.F."/>
            <person name="Tamas I."/>
            <person name="Houghton K.M."/>
            <person name="Vyssotski M."/>
            <person name="Ryan J.L.J."/>
            <person name="Lagutin K."/>
            <person name="McDonald I.R."/>
            <person name="Stott M.B."/>
        </authorList>
    </citation>
    <scope>NUCLEOTIDE SEQUENCE [LARGE SCALE GENOMIC DNA]</scope>
    <source>
        <strain evidence="4">DSM 23976 / ICMP 18418 / T49</strain>
    </source>
</reference>
<dbReference type="PANTHER" id="PTHR13420">
    <property type="entry name" value="UPF0235 PROTEIN C15ORF40"/>
    <property type="match status" value="1"/>
</dbReference>
<dbReference type="SMART" id="SM01152">
    <property type="entry name" value="DUF167"/>
    <property type="match status" value="1"/>
</dbReference>
<name>S0EXT9_CHTCT</name>